<dbReference type="PANTHER" id="PTHR21540:SF3">
    <property type="entry name" value="E3 UBIQUITIN-PROTEIN LIGASE ZSWIM2"/>
    <property type="match status" value="1"/>
</dbReference>
<dbReference type="InterPro" id="IPR039903">
    <property type="entry name" value="Zswim2"/>
</dbReference>
<sequence length="156" mass="17201">MPRIPVSKFPNKFQILICGNGLHAKCMTVLAERQTSGSDLPAWKHNPMLRCPICRGDFGTKRELRDAASKSAASLSSQQPLTLFVHPMASCKFCLKGPPLYGNLYKCLACPQGMNDLVEEATRKVTLPDLFWSTIALALLRKQVTGPTSLQSARRV</sequence>
<gene>
    <name evidence="1" type="ORF">AAG570_005060</name>
</gene>
<name>A0ABD0XZP1_9HEMI</name>
<dbReference type="PANTHER" id="PTHR21540">
    <property type="entry name" value="RING FINGER AND SWIM DOMAIN-CONTAINING PROTEIN 2"/>
    <property type="match status" value="1"/>
</dbReference>
<dbReference type="AlphaFoldDB" id="A0ABD0XZP1"/>
<dbReference type="EMBL" id="JBFDAA010000017">
    <property type="protein sequence ID" value="KAL1116588.1"/>
    <property type="molecule type" value="Genomic_DNA"/>
</dbReference>
<evidence type="ECO:0000313" key="1">
    <source>
        <dbReference type="EMBL" id="KAL1116588.1"/>
    </source>
</evidence>
<evidence type="ECO:0000313" key="2">
    <source>
        <dbReference type="Proteomes" id="UP001558652"/>
    </source>
</evidence>
<comment type="caution">
    <text evidence="1">The sequence shown here is derived from an EMBL/GenBank/DDBJ whole genome shotgun (WGS) entry which is preliminary data.</text>
</comment>
<reference evidence="1 2" key="1">
    <citation type="submission" date="2024-07" db="EMBL/GenBank/DDBJ databases">
        <title>Chromosome-level genome assembly of the water stick insect Ranatra chinensis (Heteroptera: Nepidae).</title>
        <authorList>
            <person name="Liu X."/>
        </authorList>
    </citation>
    <scope>NUCLEOTIDE SEQUENCE [LARGE SCALE GENOMIC DNA]</scope>
    <source>
        <strain evidence="1">Cailab_2021Rc</strain>
        <tissue evidence="1">Muscle</tissue>
    </source>
</reference>
<accession>A0ABD0XZP1</accession>
<proteinExistence type="predicted"/>
<dbReference type="Proteomes" id="UP001558652">
    <property type="component" value="Unassembled WGS sequence"/>
</dbReference>
<keyword evidence="2" id="KW-1185">Reference proteome</keyword>
<protein>
    <submittedName>
        <fullName evidence="1">Uncharacterized protein</fullName>
    </submittedName>
</protein>
<organism evidence="1 2">
    <name type="scientific">Ranatra chinensis</name>
    <dbReference type="NCBI Taxonomy" id="642074"/>
    <lineage>
        <taxon>Eukaryota</taxon>
        <taxon>Metazoa</taxon>
        <taxon>Ecdysozoa</taxon>
        <taxon>Arthropoda</taxon>
        <taxon>Hexapoda</taxon>
        <taxon>Insecta</taxon>
        <taxon>Pterygota</taxon>
        <taxon>Neoptera</taxon>
        <taxon>Paraneoptera</taxon>
        <taxon>Hemiptera</taxon>
        <taxon>Heteroptera</taxon>
        <taxon>Panheteroptera</taxon>
        <taxon>Nepomorpha</taxon>
        <taxon>Nepidae</taxon>
        <taxon>Ranatrinae</taxon>
        <taxon>Ranatra</taxon>
    </lineage>
</organism>